<gene>
    <name evidence="4" type="ORF">C0J50_18374</name>
</gene>
<dbReference type="Proteomes" id="UP001205998">
    <property type="component" value="Unassembled WGS sequence"/>
</dbReference>
<feature type="domain" description="SUEL-type lectin" evidence="3">
    <location>
        <begin position="1"/>
        <end position="76"/>
    </location>
</feature>
<reference evidence="4" key="1">
    <citation type="submission" date="2018-07" db="EMBL/GenBank/DDBJ databases">
        <title>Comparative genomics of catfishes provides insights into carnivory and benthic adaptation.</title>
        <authorList>
            <person name="Zhang Y."/>
            <person name="Wang D."/>
            <person name="Peng Z."/>
            <person name="Zheng S."/>
            <person name="Shao F."/>
            <person name="Tao W."/>
        </authorList>
    </citation>
    <scope>NUCLEOTIDE SEQUENCE</scope>
    <source>
        <strain evidence="4">Chongqing</strain>
    </source>
</reference>
<keyword evidence="5" id="KW-1185">Reference proteome</keyword>
<dbReference type="EMBL" id="MU551627">
    <property type="protein sequence ID" value="KAI5621990.1"/>
    <property type="molecule type" value="Genomic_DNA"/>
</dbReference>
<feature type="non-terminal residue" evidence="4">
    <location>
        <position position="76"/>
    </location>
</feature>
<dbReference type="Pfam" id="PF02140">
    <property type="entry name" value="SUEL_Lectin"/>
    <property type="match status" value="1"/>
</dbReference>
<keyword evidence="2" id="KW-0677">Repeat</keyword>
<dbReference type="InterPro" id="IPR043159">
    <property type="entry name" value="Lectin_gal-bd_sf"/>
</dbReference>
<feature type="non-terminal residue" evidence="4">
    <location>
        <position position="1"/>
    </location>
</feature>
<name>A0AAD5ATS6_SILAS</name>
<keyword evidence="1" id="KW-0430">Lectin</keyword>
<dbReference type="GO" id="GO:0030246">
    <property type="term" value="F:carbohydrate binding"/>
    <property type="evidence" value="ECO:0007669"/>
    <property type="project" value="UniProtKB-KW"/>
</dbReference>
<protein>
    <recommendedName>
        <fullName evidence="3">SUEL-type lectin domain-containing protein</fullName>
    </recommendedName>
</protein>
<dbReference type="AlphaFoldDB" id="A0AAD5ATS6"/>
<proteinExistence type="predicted"/>
<dbReference type="PROSITE" id="PS50228">
    <property type="entry name" value="SUEL_LECTIN"/>
    <property type="match status" value="1"/>
</dbReference>
<dbReference type="InterPro" id="IPR000922">
    <property type="entry name" value="Lectin_gal-bd_dom"/>
</dbReference>
<evidence type="ECO:0000313" key="4">
    <source>
        <dbReference type="EMBL" id="KAI5621990.1"/>
    </source>
</evidence>
<comment type="caution">
    <text evidence="4">The sequence shown here is derived from an EMBL/GenBank/DDBJ whole genome shotgun (WGS) entry which is preliminary data.</text>
</comment>
<accession>A0AAD5ATS6</accession>
<organism evidence="4 5">
    <name type="scientific">Silurus asotus</name>
    <name type="common">Amur catfish</name>
    <name type="synonym">Parasilurus asotus</name>
    <dbReference type="NCBI Taxonomy" id="30991"/>
    <lineage>
        <taxon>Eukaryota</taxon>
        <taxon>Metazoa</taxon>
        <taxon>Chordata</taxon>
        <taxon>Craniata</taxon>
        <taxon>Vertebrata</taxon>
        <taxon>Euteleostomi</taxon>
        <taxon>Actinopterygii</taxon>
        <taxon>Neopterygii</taxon>
        <taxon>Teleostei</taxon>
        <taxon>Ostariophysi</taxon>
        <taxon>Siluriformes</taxon>
        <taxon>Siluridae</taxon>
        <taxon>Silurus</taxon>
    </lineage>
</organism>
<evidence type="ECO:0000256" key="1">
    <source>
        <dbReference type="ARBA" id="ARBA00022734"/>
    </source>
</evidence>
<sequence>LIKLISANYGRTDSTTCSAGKPYNQIFTTNCYMPNTLKLVEARCEGKSSCEVPATNTVFSDPCNGTFKFLNIVYTC</sequence>
<evidence type="ECO:0000259" key="3">
    <source>
        <dbReference type="PROSITE" id="PS50228"/>
    </source>
</evidence>
<dbReference type="PANTHER" id="PTHR46780">
    <property type="entry name" value="PROTEIN EVA-1"/>
    <property type="match status" value="1"/>
</dbReference>
<evidence type="ECO:0000256" key="2">
    <source>
        <dbReference type="ARBA" id="ARBA00022737"/>
    </source>
</evidence>
<dbReference type="Gene3D" id="2.60.120.740">
    <property type="match status" value="1"/>
</dbReference>
<evidence type="ECO:0000313" key="5">
    <source>
        <dbReference type="Proteomes" id="UP001205998"/>
    </source>
</evidence>